<gene>
    <name evidence="2" type="ORF">EJV47_02780</name>
</gene>
<evidence type="ECO:0000313" key="3">
    <source>
        <dbReference type="Proteomes" id="UP000282184"/>
    </source>
</evidence>
<protein>
    <recommendedName>
        <fullName evidence="4">DUF3575 domain-containing protein</fullName>
    </recommendedName>
</protein>
<dbReference type="RefSeq" id="WP_126691605.1">
    <property type="nucleotide sequence ID" value="NZ_RXOF01000001.1"/>
</dbReference>
<proteinExistence type="predicted"/>
<dbReference type="Proteomes" id="UP000282184">
    <property type="component" value="Unassembled WGS sequence"/>
</dbReference>
<dbReference type="AlphaFoldDB" id="A0A3S0JL32"/>
<dbReference type="EMBL" id="RXOF01000001">
    <property type="protein sequence ID" value="RTQ53679.1"/>
    <property type="molecule type" value="Genomic_DNA"/>
</dbReference>
<accession>A0A3S0JL32</accession>
<evidence type="ECO:0000313" key="2">
    <source>
        <dbReference type="EMBL" id="RTQ53679.1"/>
    </source>
</evidence>
<evidence type="ECO:0008006" key="4">
    <source>
        <dbReference type="Google" id="ProtNLM"/>
    </source>
</evidence>
<comment type="caution">
    <text evidence="2">The sequence shown here is derived from an EMBL/GenBank/DDBJ whole genome shotgun (WGS) entry which is preliminary data.</text>
</comment>
<name>A0A3S0JL32_9BACT</name>
<evidence type="ECO:0000256" key="1">
    <source>
        <dbReference type="SAM" id="SignalP"/>
    </source>
</evidence>
<feature type="chain" id="PRO_5018700333" description="DUF3575 domain-containing protein" evidence="1">
    <location>
        <begin position="21"/>
        <end position="226"/>
    </location>
</feature>
<keyword evidence="1" id="KW-0732">Signal</keyword>
<keyword evidence="3" id="KW-1185">Reference proteome</keyword>
<sequence>MRFLIPLAASALLSISPAQAQSATTPPAIPAPLPVAASAAPAPPATLFKLGADVFRVGFGGGRLVLPFYGGAERQLARHWSLTADLGSDISWGSRYARGLELERLSLALGARYYYSQGRRQRKGKLVRTLGGTYLQLQYRSGLSGYFDNYYYGPYYNYDRLTYRHVPGLEVLWGYQRRLGRHGFCDLGAGVGARYDDKIYGEGLRFPDDTYWALTPTLRARVGVAF</sequence>
<reference evidence="2 3" key="1">
    <citation type="submission" date="2018-12" db="EMBL/GenBank/DDBJ databases">
        <title>Hymenobacter gummosus sp. nov., isolated from a spring.</title>
        <authorList>
            <person name="Nie L."/>
        </authorList>
    </citation>
    <scope>NUCLEOTIDE SEQUENCE [LARGE SCALE GENOMIC DNA]</scope>
    <source>
        <strain evidence="2 3">KCTC 52166</strain>
    </source>
</reference>
<organism evidence="2 3">
    <name type="scientific">Hymenobacter gummosus</name>
    <dbReference type="NCBI Taxonomy" id="1776032"/>
    <lineage>
        <taxon>Bacteria</taxon>
        <taxon>Pseudomonadati</taxon>
        <taxon>Bacteroidota</taxon>
        <taxon>Cytophagia</taxon>
        <taxon>Cytophagales</taxon>
        <taxon>Hymenobacteraceae</taxon>
        <taxon>Hymenobacter</taxon>
    </lineage>
</organism>
<feature type="signal peptide" evidence="1">
    <location>
        <begin position="1"/>
        <end position="20"/>
    </location>
</feature>
<dbReference type="OrthoDB" id="878332at2"/>